<feature type="binding site" evidence="4">
    <location>
        <position position="90"/>
    </location>
    <ligand>
        <name>Zn(2+)</name>
        <dbReference type="ChEBI" id="CHEBI:29105"/>
    </ligand>
</feature>
<evidence type="ECO:0000256" key="2">
    <source>
        <dbReference type="ARBA" id="ARBA00022723"/>
    </source>
</evidence>
<gene>
    <name evidence="4" type="primary">hypA</name>
    <name evidence="5" type="ORF">THTE_1026</name>
</gene>
<name>A0A286RCE4_9BACT</name>
<evidence type="ECO:0000313" key="6">
    <source>
        <dbReference type="Proteomes" id="UP000215086"/>
    </source>
</evidence>
<dbReference type="EMBL" id="CP018477">
    <property type="protein sequence ID" value="ASV73628.1"/>
    <property type="molecule type" value="Genomic_DNA"/>
</dbReference>
<keyword evidence="2 4" id="KW-0479">Metal-binding</keyword>
<dbReference type="Pfam" id="PF01155">
    <property type="entry name" value="HypA"/>
    <property type="match status" value="1"/>
</dbReference>
<keyword evidence="1 4" id="KW-0533">Nickel</keyword>
<dbReference type="InterPro" id="IPR000688">
    <property type="entry name" value="HypA/HybF"/>
</dbReference>
<evidence type="ECO:0000256" key="3">
    <source>
        <dbReference type="ARBA" id="ARBA00022833"/>
    </source>
</evidence>
<feature type="binding site" evidence="4">
    <location>
        <position position="77"/>
    </location>
    <ligand>
        <name>Zn(2+)</name>
        <dbReference type="ChEBI" id="CHEBI:29105"/>
    </ligand>
</feature>
<dbReference type="PIRSF" id="PIRSF004761">
    <property type="entry name" value="Hydrgn_mat_HypA"/>
    <property type="match status" value="1"/>
</dbReference>
<protein>
    <recommendedName>
        <fullName evidence="4">Hydrogenase maturation factor HypA</fullName>
    </recommendedName>
</protein>
<evidence type="ECO:0000256" key="4">
    <source>
        <dbReference type="HAMAP-Rule" id="MF_00213"/>
    </source>
</evidence>
<dbReference type="Gene3D" id="3.30.2320.80">
    <property type="match status" value="1"/>
</dbReference>
<dbReference type="HAMAP" id="MF_00213">
    <property type="entry name" value="HypA_HybF"/>
    <property type="match status" value="1"/>
</dbReference>
<feature type="binding site" evidence="4">
    <location>
        <position position="2"/>
    </location>
    <ligand>
        <name>Ni(2+)</name>
        <dbReference type="ChEBI" id="CHEBI:49786"/>
    </ligand>
</feature>
<dbReference type="OrthoDB" id="288014at2"/>
<dbReference type="RefSeq" id="WP_095414166.1">
    <property type="nucleotide sequence ID" value="NZ_CP018477.1"/>
</dbReference>
<dbReference type="GO" id="GO:0051604">
    <property type="term" value="P:protein maturation"/>
    <property type="evidence" value="ECO:0007669"/>
    <property type="project" value="InterPro"/>
</dbReference>
<feature type="binding site" evidence="4">
    <location>
        <position position="93"/>
    </location>
    <ligand>
        <name>Zn(2+)</name>
        <dbReference type="ChEBI" id="CHEBI:29105"/>
    </ligand>
</feature>
<dbReference type="KEGG" id="ttf:THTE_1026"/>
<organism evidence="5 6">
    <name type="scientific">Thermogutta terrifontis</name>
    <dbReference type="NCBI Taxonomy" id="1331910"/>
    <lineage>
        <taxon>Bacteria</taxon>
        <taxon>Pseudomonadati</taxon>
        <taxon>Planctomycetota</taxon>
        <taxon>Planctomycetia</taxon>
        <taxon>Pirellulales</taxon>
        <taxon>Thermoguttaceae</taxon>
        <taxon>Thermogutta</taxon>
    </lineage>
</organism>
<evidence type="ECO:0000313" key="5">
    <source>
        <dbReference type="EMBL" id="ASV73628.1"/>
    </source>
</evidence>
<dbReference type="AlphaFoldDB" id="A0A286RCE4"/>
<dbReference type="GO" id="GO:0016151">
    <property type="term" value="F:nickel cation binding"/>
    <property type="evidence" value="ECO:0007669"/>
    <property type="project" value="UniProtKB-UniRule"/>
</dbReference>
<sequence length="128" mass="13998">MHEVALVESLLQSVQEHIHDSGVTGQVRRVEVVIGRLSGVVPEAFRFAFEVLSPDVLGPGCELVIREIPAVCRCRQCGAVSELSEMILYCPRCQSDDVLIEGGRDLLLQSIELDEEAESGDPRPGEPD</sequence>
<comment type="function">
    <text evidence="4">Involved in the maturation of [NiFe] hydrogenases. Required for nickel insertion into the metal center of the hydrogenase.</text>
</comment>
<keyword evidence="6" id="KW-1185">Reference proteome</keyword>
<comment type="similarity">
    <text evidence="4">Belongs to the HypA/HybF family.</text>
</comment>
<keyword evidence="3 4" id="KW-0862">Zinc</keyword>
<accession>A0A286RCE4</accession>
<dbReference type="PANTHER" id="PTHR34535">
    <property type="entry name" value="HYDROGENASE MATURATION FACTOR HYPA"/>
    <property type="match status" value="1"/>
</dbReference>
<dbReference type="GO" id="GO:0008270">
    <property type="term" value="F:zinc ion binding"/>
    <property type="evidence" value="ECO:0007669"/>
    <property type="project" value="UniProtKB-UniRule"/>
</dbReference>
<dbReference type="Proteomes" id="UP000215086">
    <property type="component" value="Chromosome"/>
</dbReference>
<proteinExistence type="inferred from homology"/>
<dbReference type="PANTHER" id="PTHR34535:SF3">
    <property type="entry name" value="HYDROGENASE MATURATION FACTOR HYPA"/>
    <property type="match status" value="1"/>
</dbReference>
<feature type="binding site" evidence="4">
    <location>
        <position position="74"/>
    </location>
    <ligand>
        <name>Zn(2+)</name>
        <dbReference type="ChEBI" id="CHEBI:29105"/>
    </ligand>
</feature>
<reference evidence="5 6" key="1">
    <citation type="journal article" name="Front. Microbiol.">
        <title>Sugar Metabolism of the First Thermophilic Planctomycete Thermogutta terrifontis: Comparative Genomic and Transcriptomic Approaches.</title>
        <authorList>
            <person name="Elcheninov A.G."/>
            <person name="Menzel P."/>
            <person name="Gudbergsdottir S.R."/>
            <person name="Slesarev A.I."/>
            <person name="Kadnikov V.V."/>
            <person name="Krogh A."/>
            <person name="Bonch-Osmolovskaya E.A."/>
            <person name="Peng X."/>
            <person name="Kublanov I.V."/>
        </authorList>
    </citation>
    <scope>NUCLEOTIDE SEQUENCE [LARGE SCALE GENOMIC DNA]</scope>
    <source>
        <strain evidence="5 6">R1</strain>
    </source>
</reference>
<evidence type="ECO:0000256" key="1">
    <source>
        <dbReference type="ARBA" id="ARBA00022596"/>
    </source>
</evidence>
<dbReference type="NCBIfam" id="TIGR00100">
    <property type="entry name" value="hypA"/>
    <property type="match status" value="1"/>
</dbReference>